<name>A0A0U4WUZ4_9MICO</name>
<protein>
    <submittedName>
        <fullName evidence="3">Restriction modification system DNA specificity domain</fullName>
    </submittedName>
</protein>
<proteinExistence type="predicted"/>
<evidence type="ECO:0000313" key="4">
    <source>
        <dbReference type="Proteomes" id="UP000218965"/>
    </source>
</evidence>
<organism evidence="3 4">
    <name type="scientific">Microcella alkaliphila</name>
    <dbReference type="NCBI Taxonomy" id="279828"/>
    <lineage>
        <taxon>Bacteria</taxon>
        <taxon>Bacillati</taxon>
        <taxon>Actinomycetota</taxon>
        <taxon>Actinomycetes</taxon>
        <taxon>Micrococcales</taxon>
        <taxon>Microbacteriaceae</taxon>
        <taxon>Microcella</taxon>
    </lineage>
</organism>
<dbReference type="CDD" id="cd17257">
    <property type="entry name" value="RMtype1_S_EcoBI-TRD1-CR1_like"/>
    <property type="match status" value="1"/>
</dbReference>
<reference evidence="4" key="1">
    <citation type="submission" date="2015-12" db="EMBL/GenBank/DDBJ databases">
        <authorList>
            <person name="Shamseldin A."/>
            <person name="Moawad H."/>
            <person name="Abd El-Rahim W.M."/>
            <person name="Sadowsky M.J."/>
        </authorList>
    </citation>
    <scope>NUCLEOTIDE SEQUENCE [LARGE SCALE GENOMIC DNA]</scope>
    <source>
        <strain evidence="4">JAM AC0309</strain>
    </source>
</reference>
<accession>A0A0U4WUZ4</accession>
<dbReference type="PANTHER" id="PTHR30408">
    <property type="entry name" value="TYPE-1 RESTRICTION ENZYME ECOKI SPECIFICITY PROTEIN"/>
    <property type="match status" value="1"/>
</dbReference>
<dbReference type="KEGG" id="malk:MalAC0309_0804"/>
<dbReference type="PANTHER" id="PTHR30408:SF12">
    <property type="entry name" value="TYPE I RESTRICTION ENZYME MJAVIII SPECIFICITY SUBUNIT"/>
    <property type="match status" value="1"/>
</dbReference>
<dbReference type="InterPro" id="IPR052021">
    <property type="entry name" value="Type-I_RS_S_subunit"/>
</dbReference>
<evidence type="ECO:0000313" key="3">
    <source>
        <dbReference type="EMBL" id="BAU31671.1"/>
    </source>
</evidence>
<evidence type="ECO:0000256" key="2">
    <source>
        <dbReference type="ARBA" id="ARBA00023125"/>
    </source>
</evidence>
<dbReference type="AlphaFoldDB" id="A0A0U4WUZ4"/>
<evidence type="ECO:0000256" key="1">
    <source>
        <dbReference type="ARBA" id="ARBA00022747"/>
    </source>
</evidence>
<dbReference type="InterPro" id="IPR044946">
    <property type="entry name" value="Restrct_endonuc_typeI_TRD_sf"/>
</dbReference>
<dbReference type="SUPFAM" id="SSF116734">
    <property type="entry name" value="DNA methylase specificity domain"/>
    <property type="match status" value="1"/>
</dbReference>
<dbReference type="REBASE" id="135600">
    <property type="entry name" value="S.Mal309ORF802P"/>
</dbReference>
<keyword evidence="2" id="KW-0238">DNA-binding</keyword>
<dbReference type="EMBL" id="AP017315">
    <property type="protein sequence ID" value="BAU31671.1"/>
    <property type="molecule type" value="Genomic_DNA"/>
</dbReference>
<gene>
    <name evidence="3" type="ORF">MalAC0309_0804</name>
</gene>
<dbReference type="GO" id="GO:0009307">
    <property type="term" value="P:DNA restriction-modification system"/>
    <property type="evidence" value="ECO:0007669"/>
    <property type="project" value="UniProtKB-KW"/>
</dbReference>
<keyword evidence="1" id="KW-0680">Restriction system</keyword>
<dbReference type="Gene3D" id="3.90.220.20">
    <property type="entry name" value="DNA methylase specificity domains"/>
    <property type="match status" value="1"/>
</dbReference>
<reference evidence="3 4" key="2">
    <citation type="submission" date="2016-01" db="EMBL/GenBank/DDBJ databases">
        <title>Microcella alkaliphila JAM AC0309 whole genome shotgun sequence.</title>
        <authorList>
            <person name="Kurata A."/>
            <person name="Hirose Y."/>
            <person name="Kishimoto N."/>
            <person name="Kobayashi T."/>
        </authorList>
    </citation>
    <scope>NUCLEOTIDE SEQUENCE [LARGE SCALE GENOMIC DNA]</scope>
    <source>
        <strain evidence="3 4">JAM AC0309</strain>
    </source>
</reference>
<sequence length="190" mass="20775">MPRVLPFLDVFKVEFGGAFKGSYFTKPGVGLPLIRIRDLKTASSDTWTTERLPNDVVIAPGDILFGMDAEFRASQWVGPTSLLNQRVCRVTAPGASNAFVLEALKAPLAYIEGHKTGTTVIHLNKRDLEETSVLIPSDTAVSEFDAVAEPLRLWNVSLSAENEQLRRTRDELLPLLMSGAVRARPEGVAA</sequence>
<dbReference type="Proteomes" id="UP000218965">
    <property type="component" value="Chromosome"/>
</dbReference>
<dbReference type="GO" id="GO:0003677">
    <property type="term" value="F:DNA binding"/>
    <property type="evidence" value="ECO:0007669"/>
    <property type="project" value="UniProtKB-KW"/>
</dbReference>